<dbReference type="Pfam" id="PF13621">
    <property type="entry name" value="Cupin_8"/>
    <property type="match status" value="1"/>
</dbReference>
<dbReference type="PANTHER" id="PTHR12461">
    <property type="entry name" value="HYPOXIA-INDUCIBLE FACTOR 1 ALPHA INHIBITOR-RELATED"/>
    <property type="match status" value="1"/>
</dbReference>
<protein>
    <submittedName>
        <fullName evidence="2">Lysine-specific demethylase 8</fullName>
    </submittedName>
</protein>
<evidence type="ECO:0000259" key="1">
    <source>
        <dbReference type="PROSITE" id="PS51184"/>
    </source>
</evidence>
<evidence type="ECO:0000313" key="3">
    <source>
        <dbReference type="Proteomes" id="UP001174694"/>
    </source>
</evidence>
<dbReference type="Proteomes" id="UP001174694">
    <property type="component" value="Unassembled WGS sequence"/>
</dbReference>
<evidence type="ECO:0000313" key="2">
    <source>
        <dbReference type="EMBL" id="KAJ9132464.1"/>
    </source>
</evidence>
<dbReference type="PROSITE" id="PS51184">
    <property type="entry name" value="JMJC"/>
    <property type="match status" value="1"/>
</dbReference>
<dbReference type="AlphaFoldDB" id="A0AA38RK10"/>
<gene>
    <name evidence="2" type="ORF">NKR23_g11258</name>
</gene>
<dbReference type="SUPFAM" id="SSF51197">
    <property type="entry name" value="Clavaminate synthase-like"/>
    <property type="match status" value="1"/>
</dbReference>
<keyword evidence="3" id="KW-1185">Reference proteome</keyword>
<dbReference type="InterPro" id="IPR041667">
    <property type="entry name" value="Cupin_8"/>
</dbReference>
<organism evidence="2 3">
    <name type="scientific">Pleurostoma richardsiae</name>
    <dbReference type="NCBI Taxonomy" id="41990"/>
    <lineage>
        <taxon>Eukaryota</taxon>
        <taxon>Fungi</taxon>
        <taxon>Dikarya</taxon>
        <taxon>Ascomycota</taxon>
        <taxon>Pezizomycotina</taxon>
        <taxon>Sordariomycetes</taxon>
        <taxon>Sordariomycetidae</taxon>
        <taxon>Calosphaeriales</taxon>
        <taxon>Pleurostomataceae</taxon>
        <taxon>Pleurostoma</taxon>
    </lineage>
</organism>
<name>A0AA38RK10_9PEZI</name>
<reference evidence="2" key="1">
    <citation type="submission" date="2022-07" db="EMBL/GenBank/DDBJ databases">
        <title>Fungi with potential for degradation of polypropylene.</title>
        <authorList>
            <person name="Gostincar C."/>
        </authorList>
    </citation>
    <scope>NUCLEOTIDE SEQUENCE</scope>
    <source>
        <strain evidence="2">EXF-13308</strain>
    </source>
</reference>
<proteinExistence type="predicted"/>
<dbReference type="Gene3D" id="2.60.120.650">
    <property type="entry name" value="Cupin"/>
    <property type="match status" value="1"/>
</dbReference>
<comment type="caution">
    <text evidence="2">The sequence shown here is derived from an EMBL/GenBank/DDBJ whole genome shotgun (WGS) entry which is preliminary data.</text>
</comment>
<dbReference type="InterPro" id="IPR003347">
    <property type="entry name" value="JmjC_dom"/>
</dbReference>
<accession>A0AA38RK10</accession>
<feature type="domain" description="JmjC" evidence="1">
    <location>
        <begin position="108"/>
        <end position="273"/>
    </location>
</feature>
<dbReference type="PANTHER" id="PTHR12461:SF105">
    <property type="entry name" value="HYPOXIA-INDUCIBLE FACTOR 1-ALPHA INHIBITOR"/>
    <property type="match status" value="1"/>
</dbReference>
<sequence length="273" mass="30633">MSRWFDSQQGPPTDSRPPRLTTYLEDFALIPVPYELIYPQNTKASSPSQDAVHQFCKWLEASDNPIYNGLASLFKENLPSDATNLRLVRLVGPLALILAAQKFNQEGLRPLTQLYIAQAPVSDLPSELQDDLPTPRLVKEAGKGDVYDTSIWLGLEPTYTPWHRDPNPNLFCQLCSSKIVRLSSPSVGDSIYRDVQMQLGRHGSSRIRGEEMMQGPERQALQSAIWGPGSPSTILEVRVEPGDALFIPKGWWHSVKSAFSDGRLNGSVNWWFR</sequence>
<dbReference type="EMBL" id="JANBVO010000057">
    <property type="protein sequence ID" value="KAJ9132464.1"/>
    <property type="molecule type" value="Genomic_DNA"/>
</dbReference>